<protein>
    <recommendedName>
        <fullName evidence="4">DUF962-domain-containing protein</fullName>
    </recommendedName>
</protein>
<reference evidence="2" key="1">
    <citation type="submission" date="2021-07" db="EMBL/GenBank/DDBJ databases">
        <title>Draft genome of Mortierella alpina, strain LL118, isolated from an aspen leaf litter sample.</title>
        <authorList>
            <person name="Yang S."/>
            <person name="Vinatzer B.A."/>
        </authorList>
    </citation>
    <scope>NUCLEOTIDE SEQUENCE</scope>
    <source>
        <strain evidence="2">LL118</strain>
    </source>
</reference>
<proteinExistence type="predicted"/>
<organism evidence="2 3">
    <name type="scientific">Mortierella alpina</name>
    <name type="common">Oleaginous fungus</name>
    <name type="synonym">Mortierella renispora</name>
    <dbReference type="NCBI Taxonomy" id="64518"/>
    <lineage>
        <taxon>Eukaryota</taxon>
        <taxon>Fungi</taxon>
        <taxon>Fungi incertae sedis</taxon>
        <taxon>Mucoromycota</taxon>
        <taxon>Mortierellomycotina</taxon>
        <taxon>Mortierellomycetes</taxon>
        <taxon>Mortierellales</taxon>
        <taxon>Mortierellaceae</taxon>
        <taxon>Mortierella</taxon>
    </lineage>
</organism>
<evidence type="ECO:0008006" key="4">
    <source>
        <dbReference type="Google" id="ProtNLM"/>
    </source>
</evidence>
<keyword evidence="1" id="KW-0472">Membrane</keyword>
<name>A0A9P8CUM5_MORAP</name>
<feature type="transmembrane region" description="Helical" evidence="1">
    <location>
        <begin position="54"/>
        <end position="73"/>
    </location>
</feature>
<comment type="caution">
    <text evidence="2">The sequence shown here is derived from an EMBL/GenBank/DDBJ whole genome shotgun (WGS) entry which is preliminary data.</text>
</comment>
<evidence type="ECO:0000256" key="1">
    <source>
        <dbReference type="SAM" id="Phobius"/>
    </source>
</evidence>
<feature type="transmembrane region" description="Helical" evidence="1">
    <location>
        <begin position="29"/>
        <end position="47"/>
    </location>
</feature>
<feature type="transmembrane region" description="Helical" evidence="1">
    <location>
        <begin position="93"/>
        <end position="118"/>
    </location>
</feature>
<accession>A0A9P8CUM5</accession>
<feature type="transmembrane region" description="Helical" evidence="1">
    <location>
        <begin position="161"/>
        <end position="181"/>
    </location>
</feature>
<dbReference type="PANTHER" id="PTHR28026:SF9">
    <property type="entry name" value="2-HYDROXY-PALMITIC ACID DIOXYGENASE MPO1"/>
    <property type="match status" value="1"/>
</dbReference>
<dbReference type="PANTHER" id="PTHR28026">
    <property type="entry name" value="DUF962 DOMAIN PROTEIN (AFU_ORTHOLOGUE AFUA_8G05310)"/>
    <property type="match status" value="1"/>
</dbReference>
<dbReference type="Proteomes" id="UP000717515">
    <property type="component" value="Unassembled WGS sequence"/>
</dbReference>
<evidence type="ECO:0000313" key="3">
    <source>
        <dbReference type="Proteomes" id="UP000717515"/>
    </source>
</evidence>
<dbReference type="AlphaFoldDB" id="A0A9P8CUM5"/>
<sequence length="213" mass="23473">MSVMSQSKIFDLKYQLLQYGSHHHNPWNVGIHLTCIPLILWTALVGAAKSGPLIAAPAASAVAAGAPIAVALSKLYQFCPPNAALLTMVAYTAYYIKLDTVAGLLTAPFFLGLARYATIFQATNPNADKIALGIHIVAWIAQFIGHGVYEKRAPKLTENLLQALVLAPYFVVYEVLFFFGYRPQLKKELDVLIRADIAQFRAKKALEEKQKKQ</sequence>
<dbReference type="GO" id="GO:0046521">
    <property type="term" value="P:sphingoid catabolic process"/>
    <property type="evidence" value="ECO:0007669"/>
    <property type="project" value="TreeGrafter"/>
</dbReference>
<evidence type="ECO:0000313" key="2">
    <source>
        <dbReference type="EMBL" id="KAG9320858.1"/>
    </source>
</evidence>
<dbReference type="EMBL" id="JAIFTL010000251">
    <property type="protein sequence ID" value="KAG9320858.1"/>
    <property type="molecule type" value="Genomic_DNA"/>
</dbReference>
<dbReference type="InterPro" id="IPR009305">
    <property type="entry name" value="Mpo1-like"/>
</dbReference>
<dbReference type="GO" id="GO:0005783">
    <property type="term" value="C:endoplasmic reticulum"/>
    <property type="evidence" value="ECO:0007669"/>
    <property type="project" value="TreeGrafter"/>
</dbReference>
<keyword evidence="1" id="KW-1133">Transmembrane helix</keyword>
<dbReference type="GO" id="GO:0016020">
    <property type="term" value="C:membrane"/>
    <property type="evidence" value="ECO:0007669"/>
    <property type="project" value="GOC"/>
</dbReference>
<keyword evidence="1" id="KW-0812">Transmembrane</keyword>
<gene>
    <name evidence="2" type="ORF">KVV02_000052</name>
</gene>
<dbReference type="Pfam" id="PF06127">
    <property type="entry name" value="Mpo1-like"/>
    <property type="match status" value="1"/>
</dbReference>
<feature type="transmembrane region" description="Helical" evidence="1">
    <location>
        <begin position="130"/>
        <end position="149"/>
    </location>
</feature>